<keyword evidence="1" id="KW-0732">Signal</keyword>
<comment type="caution">
    <text evidence="2">The sequence shown here is derived from an EMBL/GenBank/DDBJ whole genome shotgun (WGS) entry which is preliminary data.</text>
</comment>
<organism evidence="2 3">
    <name type="scientific">Trichinella pseudospiralis</name>
    <name type="common">Parasitic roundworm</name>
    <dbReference type="NCBI Taxonomy" id="6337"/>
    <lineage>
        <taxon>Eukaryota</taxon>
        <taxon>Metazoa</taxon>
        <taxon>Ecdysozoa</taxon>
        <taxon>Nematoda</taxon>
        <taxon>Enoplea</taxon>
        <taxon>Dorylaimia</taxon>
        <taxon>Trichinellida</taxon>
        <taxon>Trichinellidae</taxon>
        <taxon>Trichinella</taxon>
    </lineage>
</organism>
<dbReference type="EMBL" id="JYDR01000037">
    <property type="protein sequence ID" value="KRY73204.1"/>
    <property type="molecule type" value="Genomic_DNA"/>
</dbReference>
<sequence>MLRHRILLACAYLQQVLGERLMGVDSSSNSLGIFEAGVHQRSDIDVLEILKTRYGRSKMGIQTLDYELNSTKVKLKRVVLLPAIKEKFSPAWQKSWDLKVASELETDNNLVK</sequence>
<proteinExistence type="predicted"/>
<dbReference type="Proteomes" id="UP000054632">
    <property type="component" value="Unassembled WGS sequence"/>
</dbReference>
<evidence type="ECO:0000313" key="2">
    <source>
        <dbReference type="EMBL" id="KRY73204.1"/>
    </source>
</evidence>
<accession>A0A0V1EHB1</accession>
<name>A0A0V1EHB1_TRIPS</name>
<feature type="signal peptide" evidence="1">
    <location>
        <begin position="1"/>
        <end position="18"/>
    </location>
</feature>
<evidence type="ECO:0000313" key="3">
    <source>
        <dbReference type="Proteomes" id="UP000054632"/>
    </source>
</evidence>
<protein>
    <submittedName>
        <fullName evidence="2">Uncharacterized protein</fullName>
    </submittedName>
</protein>
<gene>
    <name evidence="2" type="ORF">T4A_8802</name>
</gene>
<evidence type="ECO:0000256" key="1">
    <source>
        <dbReference type="SAM" id="SignalP"/>
    </source>
</evidence>
<feature type="chain" id="PRO_5006877342" evidence="1">
    <location>
        <begin position="19"/>
        <end position="112"/>
    </location>
</feature>
<dbReference type="AlphaFoldDB" id="A0A0V1EHB1"/>
<reference evidence="2 3" key="1">
    <citation type="submission" date="2015-01" db="EMBL/GenBank/DDBJ databases">
        <title>Evolution of Trichinella species and genotypes.</title>
        <authorList>
            <person name="Korhonen P.K."/>
            <person name="Edoardo P."/>
            <person name="Giuseppe L.R."/>
            <person name="Gasser R.B."/>
        </authorList>
    </citation>
    <scope>NUCLEOTIDE SEQUENCE [LARGE SCALE GENOMIC DNA]</scope>
    <source>
        <strain evidence="2">ISS13</strain>
    </source>
</reference>